<proteinExistence type="inferred from homology"/>
<dbReference type="RefSeq" id="XP_054828616.1">
    <property type="nucleotide sequence ID" value="XM_054972641.1"/>
</dbReference>
<dbReference type="GO" id="GO:0050829">
    <property type="term" value="P:defense response to Gram-negative bacterium"/>
    <property type="evidence" value="ECO:0007669"/>
    <property type="project" value="TreeGrafter"/>
</dbReference>
<keyword evidence="11" id="KW-1185">Reference proteome</keyword>
<accession>A0AA97KSF1</accession>
<evidence type="ECO:0000256" key="7">
    <source>
        <dbReference type="ARBA" id="ARBA00023022"/>
    </source>
</evidence>
<feature type="chain" id="PRO_5041638892" evidence="9">
    <location>
        <begin position="18"/>
        <end position="64"/>
    </location>
</feature>
<keyword evidence="8" id="KW-1015">Disulfide bond</keyword>
<dbReference type="GeneID" id="129325104"/>
<dbReference type="InterPro" id="IPR001855">
    <property type="entry name" value="Defensin_beta-like"/>
</dbReference>
<protein>
    <submittedName>
        <fullName evidence="12">Gallinacin-9-like</fullName>
    </submittedName>
</protein>
<evidence type="ECO:0000256" key="2">
    <source>
        <dbReference type="ARBA" id="ARBA00007371"/>
    </source>
</evidence>
<name>A0AA97KSF1_EUBMA</name>
<evidence type="ECO:0000256" key="5">
    <source>
        <dbReference type="ARBA" id="ARBA00022729"/>
    </source>
</evidence>
<dbReference type="Proteomes" id="UP001190640">
    <property type="component" value="Chromosome 1"/>
</dbReference>
<reference evidence="12" key="1">
    <citation type="submission" date="2025-08" db="UniProtKB">
        <authorList>
            <consortium name="RefSeq"/>
        </authorList>
    </citation>
    <scope>IDENTIFICATION</scope>
    <source>
        <tissue evidence="12">Blood</tissue>
    </source>
</reference>
<dbReference type="GO" id="GO:0002227">
    <property type="term" value="P:innate immune response in mucosa"/>
    <property type="evidence" value="ECO:0007669"/>
    <property type="project" value="TreeGrafter"/>
</dbReference>
<dbReference type="Pfam" id="PF00711">
    <property type="entry name" value="Defensin_beta"/>
    <property type="match status" value="1"/>
</dbReference>
<evidence type="ECO:0000259" key="10">
    <source>
        <dbReference type="Pfam" id="PF00711"/>
    </source>
</evidence>
<keyword evidence="3" id="KW-0964">Secreted</keyword>
<feature type="signal peptide" evidence="9">
    <location>
        <begin position="1"/>
        <end position="17"/>
    </location>
</feature>
<evidence type="ECO:0000256" key="6">
    <source>
        <dbReference type="ARBA" id="ARBA00022940"/>
    </source>
</evidence>
<keyword evidence="4" id="KW-0929">Antimicrobial</keyword>
<evidence type="ECO:0000256" key="3">
    <source>
        <dbReference type="ARBA" id="ARBA00022525"/>
    </source>
</evidence>
<dbReference type="GO" id="GO:0031731">
    <property type="term" value="F:CCR6 chemokine receptor binding"/>
    <property type="evidence" value="ECO:0007669"/>
    <property type="project" value="TreeGrafter"/>
</dbReference>
<dbReference type="GO" id="GO:0005615">
    <property type="term" value="C:extracellular space"/>
    <property type="evidence" value="ECO:0007669"/>
    <property type="project" value="TreeGrafter"/>
</dbReference>
<feature type="domain" description="Beta-defensin-like" evidence="10">
    <location>
        <begin position="27"/>
        <end position="63"/>
    </location>
</feature>
<dbReference type="KEGG" id="emc:129325104"/>
<keyword evidence="6" id="KW-0211">Defensin</keyword>
<dbReference type="PANTHER" id="PTHR21388:SF9">
    <property type="entry name" value="BETA-DEFENSIN 1"/>
    <property type="match status" value="1"/>
</dbReference>
<evidence type="ECO:0000256" key="9">
    <source>
        <dbReference type="SAM" id="SignalP"/>
    </source>
</evidence>
<evidence type="ECO:0000256" key="4">
    <source>
        <dbReference type="ARBA" id="ARBA00022529"/>
    </source>
</evidence>
<keyword evidence="5 9" id="KW-0732">Signal</keyword>
<comment type="subcellular location">
    <subcellularLocation>
        <location evidence="1">Secreted</location>
    </subcellularLocation>
</comment>
<evidence type="ECO:0000313" key="11">
    <source>
        <dbReference type="Proteomes" id="UP001190640"/>
    </source>
</evidence>
<organism evidence="11 12">
    <name type="scientific">Eublepharis macularius</name>
    <name type="common">Leopard gecko</name>
    <name type="synonym">Cyrtodactylus macularius</name>
    <dbReference type="NCBI Taxonomy" id="481883"/>
    <lineage>
        <taxon>Eukaryota</taxon>
        <taxon>Metazoa</taxon>
        <taxon>Chordata</taxon>
        <taxon>Craniata</taxon>
        <taxon>Vertebrata</taxon>
        <taxon>Euteleostomi</taxon>
        <taxon>Lepidosauria</taxon>
        <taxon>Squamata</taxon>
        <taxon>Bifurcata</taxon>
        <taxon>Gekkota</taxon>
        <taxon>Eublepharidae</taxon>
        <taxon>Eublepharinae</taxon>
        <taxon>Eublepharis</taxon>
    </lineage>
</organism>
<dbReference type="PANTHER" id="PTHR21388">
    <property type="entry name" value="BETA-DEFENSIN-RELATED"/>
    <property type="match status" value="1"/>
</dbReference>
<dbReference type="AlphaFoldDB" id="A0AA97KSF1"/>
<evidence type="ECO:0000256" key="1">
    <source>
        <dbReference type="ARBA" id="ARBA00004613"/>
    </source>
</evidence>
<evidence type="ECO:0000313" key="12">
    <source>
        <dbReference type="RefSeq" id="XP_054828616.1"/>
    </source>
</evidence>
<comment type="similarity">
    <text evidence="2">Belongs to the beta-defensin family.</text>
</comment>
<evidence type="ECO:0000256" key="8">
    <source>
        <dbReference type="ARBA" id="ARBA00023157"/>
    </source>
</evidence>
<dbReference type="SUPFAM" id="SSF57392">
    <property type="entry name" value="Defensin-like"/>
    <property type="match status" value="1"/>
</dbReference>
<gene>
    <name evidence="12" type="primary">LOC129325104</name>
</gene>
<dbReference type="GO" id="GO:0050830">
    <property type="term" value="P:defense response to Gram-positive bacterium"/>
    <property type="evidence" value="ECO:0007669"/>
    <property type="project" value="TreeGrafter"/>
</dbReference>
<sequence length="64" mass="6962">MRLLCLLFAIFLFFCQAFPGNAQAPPDTLECVRNGGSCNSQPCRLPSQPTGGTCHNGLLNCCKW</sequence>
<keyword evidence="7" id="KW-0044">Antibiotic</keyword>